<gene>
    <name evidence="1" type="ordered locus">Bacsa_1616</name>
</gene>
<proteinExistence type="predicted"/>
<accession>F0R055</accession>
<protein>
    <submittedName>
        <fullName evidence="1">Uncharacterized protein</fullName>
    </submittedName>
</protein>
<sequence>MNAFSERIYRFFIAMRLFLTHKNVFTVETMYTSSLQKRRKTYKSRSQVCVLTNISEWTVSHK</sequence>
<dbReference type="EMBL" id="CP002530">
    <property type="protein sequence ID" value="ADY36181.1"/>
    <property type="molecule type" value="Genomic_DNA"/>
</dbReference>
<evidence type="ECO:0000313" key="2">
    <source>
        <dbReference type="Proteomes" id="UP000007486"/>
    </source>
</evidence>
<evidence type="ECO:0000313" key="1">
    <source>
        <dbReference type="EMBL" id="ADY36181.1"/>
    </source>
</evidence>
<keyword evidence="2" id="KW-1185">Reference proteome</keyword>
<dbReference type="AlphaFoldDB" id="F0R055"/>
<name>F0R055_PHOSB</name>
<organism evidence="1 2">
    <name type="scientific">Phocaeicola salanitronis (strain DSM 18170 / JCM 13657 / CCUG 60908 / BL78)</name>
    <name type="common">Bacteroides salanitronis</name>
    <dbReference type="NCBI Taxonomy" id="667015"/>
    <lineage>
        <taxon>Bacteria</taxon>
        <taxon>Pseudomonadati</taxon>
        <taxon>Bacteroidota</taxon>
        <taxon>Bacteroidia</taxon>
        <taxon>Bacteroidales</taxon>
        <taxon>Bacteroidaceae</taxon>
        <taxon>Phocaeicola</taxon>
    </lineage>
</organism>
<dbReference type="Proteomes" id="UP000007486">
    <property type="component" value="Chromosome"/>
</dbReference>
<dbReference type="KEGG" id="bsa:Bacsa_1616"/>
<reference evidence="1 2" key="1">
    <citation type="journal article" date="2011" name="Stand. Genomic Sci.">
        <title>Complete genome sequence of Bacteroides salanitronis type strain (BL78).</title>
        <authorList>
            <person name="Gronow S."/>
            <person name="Held B."/>
            <person name="Lucas S."/>
            <person name="Lapidus A."/>
            <person name="Del Rio T.G."/>
            <person name="Nolan M."/>
            <person name="Tice H."/>
            <person name="Deshpande S."/>
            <person name="Cheng J.F."/>
            <person name="Pitluck S."/>
            <person name="Liolios K."/>
            <person name="Pagani I."/>
            <person name="Ivanova N."/>
            <person name="Mavromatis K."/>
            <person name="Pati A."/>
            <person name="Tapia R."/>
            <person name="Han C."/>
            <person name="Goodwin L."/>
            <person name="Chen A."/>
            <person name="Palaniappan K."/>
            <person name="Land M."/>
            <person name="Hauser L."/>
            <person name="Chang Y.J."/>
            <person name="Jeffries C.D."/>
            <person name="Brambilla E.M."/>
            <person name="Rohde M."/>
            <person name="Goker M."/>
            <person name="Detter J.C."/>
            <person name="Woyke T."/>
            <person name="Bristow J."/>
            <person name="Markowitz V."/>
            <person name="Hugenholtz P."/>
            <person name="Kyrpides N.C."/>
            <person name="Klenk H.P."/>
            <person name="Eisen J.A."/>
        </authorList>
    </citation>
    <scope>NUCLEOTIDE SEQUENCE [LARGE SCALE GENOMIC DNA]</scope>
    <source>
        <strain evidence="1 2">DSM 18170</strain>
    </source>
</reference>
<dbReference type="HOGENOM" id="CLU_2894714_0_0_10"/>
<dbReference type="STRING" id="667015.Bacsa_1616"/>